<keyword evidence="7" id="KW-1185">Reference proteome</keyword>
<evidence type="ECO:0000256" key="3">
    <source>
        <dbReference type="ARBA" id="ARBA00023125"/>
    </source>
</evidence>
<dbReference type="SMART" id="SM00354">
    <property type="entry name" value="HTH_LACI"/>
    <property type="match status" value="1"/>
</dbReference>
<evidence type="ECO:0000313" key="6">
    <source>
        <dbReference type="EMBL" id="MBK5897583.1"/>
    </source>
</evidence>
<dbReference type="InterPro" id="IPR010982">
    <property type="entry name" value="Lambda_DNA-bd_dom_sf"/>
</dbReference>
<dbReference type="EMBL" id="JAEPRJ010000001">
    <property type="protein sequence ID" value="MBK5897583.1"/>
    <property type="molecule type" value="Genomic_DNA"/>
</dbReference>
<organism evidence="6 7">
    <name type="scientific">Catonella massiliensis</name>
    <dbReference type="NCBI Taxonomy" id="2799636"/>
    <lineage>
        <taxon>Bacteria</taxon>
        <taxon>Bacillati</taxon>
        <taxon>Bacillota</taxon>
        <taxon>Clostridia</taxon>
        <taxon>Lachnospirales</taxon>
        <taxon>Lachnospiraceae</taxon>
        <taxon>Catonella</taxon>
    </lineage>
</organism>
<dbReference type="PANTHER" id="PTHR30146:SF148">
    <property type="entry name" value="HTH-TYPE TRANSCRIPTIONAL REPRESSOR PURR-RELATED"/>
    <property type="match status" value="1"/>
</dbReference>
<dbReference type="PANTHER" id="PTHR30146">
    <property type="entry name" value="LACI-RELATED TRANSCRIPTIONAL REPRESSOR"/>
    <property type="match status" value="1"/>
</dbReference>
<accession>A0ABS1J0A8</accession>
<name>A0ABS1J0A8_9FIRM</name>
<dbReference type="CDD" id="cd01392">
    <property type="entry name" value="HTH_LacI"/>
    <property type="match status" value="1"/>
</dbReference>
<evidence type="ECO:0000256" key="2">
    <source>
        <dbReference type="ARBA" id="ARBA00023015"/>
    </source>
</evidence>
<dbReference type="Gene3D" id="1.10.260.40">
    <property type="entry name" value="lambda repressor-like DNA-binding domains"/>
    <property type="match status" value="1"/>
</dbReference>
<dbReference type="InterPro" id="IPR046335">
    <property type="entry name" value="LacI/GalR-like_sensor"/>
</dbReference>
<protein>
    <submittedName>
        <fullName evidence="6">LacI family DNA-binding transcriptional regulator</fullName>
    </submittedName>
</protein>
<dbReference type="SUPFAM" id="SSF47413">
    <property type="entry name" value="lambda repressor-like DNA-binding domains"/>
    <property type="match status" value="1"/>
</dbReference>
<dbReference type="Proteomes" id="UP000604730">
    <property type="component" value="Unassembled WGS sequence"/>
</dbReference>
<evidence type="ECO:0000256" key="1">
    <source>
        <dbReference type="ARBA" id="ARBA00022491"/>
    </source>
</evidence>
<evidence type="ECO:0000256" key="4">
    <source>
        <dbReference type="ARBA" id="ARBA00023163"/>
    </source>
</evidence>
<proteinExistence type="predicted"/>
<dbReference type="Pfam" id="PF13377">
    <property type="entry name" value="Peripla_BP_3"/>
    <property type="match status" value="1"/>
</dbReference>
<dbReference type="InterPro" id="IPR000843">
    <property type="entry name" value="HTH_LacI"/>
</dbReference>
<evidence type="ECO:0000259" key="5">
    <source>
        <dbReference type="SMART" id="SM00354"/>
    </source>
</evidence>
<dbReference type="InterPro" id="IPR028082">
    <property type="entry name" value="Peripla_BP_I"/>
</dbReference>
<keyword evidence="1" id="KW-0678">Repressor</keyword>
<sequence>MSKVTMQDIADALGVSRVSVWKVFNDQPGVSSTLKHSILDMASKLGYNSLSAITVSNKDMNNFKNVSLVVSRPDSAVFWIDIIHSMAKELALHNVNLLYTYIQSSYDNNFQIPDILTGDNVGGIVVMNLYDRHIIKRLIKLPTPKVFLDTVPSITEKMLACDLMLIEGRSAISAIIDDIVKKGCSRLGFIGDLNYARTNLERYQGFVDGLALHNIPLDPTTCYTDSIGISSYQSKIFEFLDSIKEMPDAFICVSDYVAQFVAMYISEHPKRFNKPILLTGFDGSKEYVNVADKITTASVNTRQLGRRLALQVLYRMEHPAAPYETVYIHPEISYFSSIFPN</sequence>
<reference evidence="6 7" key="1">
    <citation type="submission" date="2021-01" db="EMBL/GenBank/DDBJ databases">
        <title>Isolation and description of Catonella massiliensis sp. nov., a novel Catonella species, isolated from a stable periodontitis subject.</title>
        <authorList>
            <person name="Antezack A."/>
            <person name="Boxberger M."/>
            <person name="La Scola B."/>
            <person name="Monnet-Corti V."/>
        </authorList>
    </citation>
    <scope>NUCLEOTIDE SEQUENCE [LARGE SCALE GENOMIC DNA]</scope>
    <source>
        <strain evidence="6 7">Marseille-Q4567</strain>
    </source>
</reference>
<dbReference type="SUPFAM" id="SSF53822">
    <property type="entry name" value="Periplasmic binding protein-like I"/>
    <property type="match status" value="1"/>
</dbReference>
<keyword evidence="2" id="KW-0805">Transcription regulation</keyword>
<dbReference type="RefSeq" id="WP_208429057.1">
    <property type="nucleotide sequence ID" value="NZ_JAEPRJ010000001.1"/>
</dbReference>
<dbReference type="Gene3D" id="3.40.50.2300">
    <property type="match status" value="2"/>
</dbReference>
<keyword evidence="4" id="KW-0804">Transcription</keyword>
<keyword evidence="3 6" id="KW-0238">DNA-binding</keyword>
<feature type="domain" description="HTH lacI-type" evidence="5">
    <location>
        <begin position="3"/>
        <end position="75"/>
    </location>
</feature>
<gene>
    <name evidence="6" type="ORF">JJN12_07300</name>
</gene>
<comment type="caution">
    <text evidence="6">The sequence shown here is derived from an EMBL/GenBank/DDBJ whole genome shotgun (WGS) entry which is preliminary data.</text>
</comment>
<dbReference type="GO" id="GO:0003677">
    <property type="term" value="F:DNA binding"/>
    <property type="evidence" value="ECO:0007669"/>
    <property type="project" value="UniProtKB-KW"/>
</dbReference>
<evidence type="ECO:0000313" key="7">
    <source>
        <dbReference type="Proteomes" id="UP000604730"/>
    </source>
</evidence>